<evidence type="ECO:0000256" key="4">
    <source>
        <dbReference type="SAM" id="MobiDB-lite"/>
    </source>
</evidence>
<dbReference type="GO" id="GO:0051694">
    <property type="term" value="P:pointed-end actin filament capping"/>
    <property type="evidence" value="ECO:0007669"/>
    <property type="project" value="InterPro"/>
</dbReference>
<name>A0A8C8DFM7_9TELE</name>
<keyword evidence="3" id="KW-0206">Cytoskeleton</keyword>
<dbReference type="SUPFAM" id="SSF52047">
    <property type="entry name" value="RNI-like"/>
    <property type="match status" value="1"/>
</dbReference>
<evidence type="ECO:0000256" key="2">
    <source>
        <dbReference type="ARBA" id="ARBA00022490"/>
    </source>
</evidence>
<accession>A0A8C8DFM7</accession>
<reference evidence="5" key="1">
    <citation type="submission" date="2025-08" db="UniProtKB">
        <authorList>
            <consortium name="Ensembl"/>
        </authorList>
    </citation>
    <scope>IDENTIFICATION</scope>
</reference>
<dbReference type="PANTHER" id="PTHR10901">
    <property type="entry name" value="TROPOMODULIN"/>
    <property type="match status" value="1"/>
</dbReference>
<organism evidence="5 6">
    <name type="scientific">Oryzias sinensis</name>
    <name type="common">Chinese medaka</name>
    <dbReference type="NCBI Taxonomy" id="183150"/>
    <lineage>
        <taxon>Eukaryota</taxon>
        <taxon>Metazoa</taxon>
        <taxon>Chordata</taxon>
        <taxon>Craniata</taxon>
        <taxon>Vertebrata</taxon>
        <taxon>Euteleostomi</taxon>
        <taxon>Actinopterygii</taxon>
        <taxon>Neopterygii</taxon>
        <taxon>Teleostei</taxon>
        <taxon>Neoteleostei</taxon>
        <taxon>Acanthomorphata</taxon>
        <taxon>Ovalentaria</taxon>
        <taxon>Atherinomorphae</taxon>
        <taxon>Beloniformes</taxon>
        <taxon>Adrianichthyidae</taxon>
        <taxon>Oryziinae</taxon>
        <taxon>Oryzias</taxon>
    </lineage>
</organism>
<feature type="region of interest" description="Disordered" evidence="4">
    <location>
        <begin position="1"/>
        <end position="48"/>
    </location>
</feature>
<evidence type="ECO:0000313" key="6">
    <source>
        <dbReference type="Proteomes" id="UP000694383"/>
    </source>
</evidence>
<dbReference type="PANTHER" id="PTHR10901:SF12">
    <property type="entry name" value="LEIOMODIN-2"/>
    <property type="match status" value="1"/>
</dbReference>
<feature type="compositionally biased region" description="Polar residues" evidence="4">
    <location>
        <begin position="246"/>
        <end position="257"/>
    </location>
</feature>
<dbReference type="AlphaFoldDB" id="A0A8C8DFM7"/>
<evidence type="ECO:0000313" key="5">
    <source>
        <dbReference type="Ensembl" id="ENSOSIP00000003270.1"/>
    </source>
</evidence>
<proteinExistence type="predicted"/>
<dbReference type="Ensembl" id="ENSOSIT00000003515.1">
    <property type="protein sequence ID" value="ENSOSIP00000003270.1"/>
    <property type="gene ID" value="ENSOSIG00000002147.1"/>
</dbReference>
<protein>
    <submittedName>
        <fullName evidence="5">Leiomodin 2 (cardiac) b</fullName>
    </submittedName>
</protein>
<dbReference type="Proteomes" id="UP000694383">
    <property type="component" value="Unplaced"/>
</dbReference>
<feature type="compositionally biased region" description="Basic residues" evidence="4">
    <location>
        <begin position="303"/>
        <end position="313"/>
    </location>
</feature>
<keyword evidence="6" id="KW-1185">Reference proteome</keyword>
<dbReference type="GO" id="GO:0007015">
    <property type="term" value="P:actin filament organization"/>
    <property type="evidence" value="ECO:0007669"/>
    <property type="project" value="TreeGrafter"/>
</dbReference>
<feature type="compositionally biased region" description="Pro residues" evidence="4">
    <location>
        <begin position="258"/>
        <end position="275"/>
    </location>
</feature>
<reference evidence="5" key="2">
    <citation type="submission" date="2025-09" db="UniProtKB">
        <authorList>
            <consortium name="Ensembl"/>
        </authorList>
    </citation>
    <scope>IDENTIFICATION</scope>
</reference>
<dbReference type="Gene3D" id="3.80.10.10">
    <property type="entry name" value="Ribonuclease Inhibitor"/>
    <property type="match status" value="1"/>
</dbReference>
<feature type="region of interest" description="Disordered" evidence="4">
    <location>
        <begin position="200"/>
        <end position="352"/>
    </location>
</feature>
<dbReference type="InterPro" id="IPR032675">
    <property type="entry name" value="LRR_dom_sf"/>
</dbReference>
<dbReference type="GO" id="GO:0005865">
    <property type="term" value="C:striated muscle thin filament"/>
    <property type="evidence" value="ECO:0007669"/>
    <property type="project" value="TreeGrafter"/>
</dbReference>
<sequence length="422" mass="47853">KGKKRKSELEKNVKENGSSLLQLHLKNDYTKQETTESGPERKVQQPTTYQGATTLKLHRGQVAAKLPPYRLEFHIETLIRFTEALRSNTHVRVFSLANTRADDPVALAVAKMLKENSSITSLNIESNYVTGKGVMALVQALPANNTLTELRFHNQRHMCGGQVEMEMVKILRENCTLIKLGYQFNLPGPRMSMTGILTRNQDRQRQKRIQEQRQQQQDQQKIQNGRETPSSSPHGSPRGSPWSSPKLPQSNQVSKQTPPAPPPPPPPPPLPPPAPQQEVKKKKPTRMIAEVIRAHEAGSTKATKPKGKKGKKGREKEETSSILKELKNALRPVSADRKEGESSRPSTPMRSAHDQLMESIRTSSIRSLRRVSTQEQLETLRLLQHEKHYFLFVCRFVITCWTDLHLTIKPSHFQVENPHHLK</sequence>
<feature type="compositionally biased region" description="Basic and acidic residues" evidence="4">
    <location>
        <begin position="25"/>
        <end position="43"/>
    </location>
</feature>
<keyword evidence="2" id="KW-0963">Cytoplasm</keyword>
<feature type="compositionally biased region" description="Basic and acidic residues" evidence="4">
    <location>
        <begin position="314"/>
        <end position="342"/>
    </location>
</feature>
<feature type="compositionally biased region" description="Low complexity" evidence="4">
    <location>
        <begin position="212"/>
        <end position="245"/>
    </location>
</feature>
<dbReference type="GeneTree" id="ENSGT00940000156567"/>
<comment type="subcellular location">
    <subcellularLocation>
        <location evidence="1">Cytoplasm</location>
        <location evidence="1">Cytoskeleton</location>
    </subcellularLocation>
</comment>
<evidence type="ECO:0000256" key="1">
    <source>
        <dbReference type="ARBA" id="ARBA00004245"/>
    </source>
</evidence>
<dbReference type="GO" id="GO:0030239">
    <property type="term" value="P:myofibril assembly"/>
    <property type="evidence" value="ECO:0007669"/>
    <property type="project" value="TreeGrafter"/>
</dbReference>
<feature type="compositionally biased region" description="Basic and acidic residues" evidence="4">
    <location>
        <begin position="200"/>
        <end position="211"/>
    </location>
</feature>
<dbReference type="GO" id="GO:0006936">
    <property type="term" value="P:muscle contraction"/>
    <property type="evidence" value="ECO:0007669"/>
    <property type="project" value="TreeGrafter"/>
</dbReference>
<evidence type="ECO:0000256" key="3">
    <source>
        <dbReference type="ARBA" id="ARBA00023212"/>
    </source>
</evidence>
<dbReference type="GO" id="GO:0005523">
    <property type="term" value="F:tropomyosin binding"/>
    <property type="evidence" value="ECO:0007669"/>
    <property type="project" value="InterPro"/>
</dbReference>
<dbReference type="InterPro" id="IPR004934">
    <property type="entry name" value="TMOD"/>
</dbReference>